<dbReference type="SMART" id="SM00369">
    <property type="entry name" value="LRR_TYP"/>
    <property type="match status" value="9"/>
</dbReference>
<dbReference type="FunFam" id="3.80.10.10:FF:000193">
    <property type="entry name" value="Leucine-rich repeat-containing protein 40"/>
    <property type="match status" value="1"/>
</dbReference>
<dbReference type="AlphaFoldDB" id="A0A2J7PDQ0"/>
<dbReference type="SUPFAM" id="SSF52058">
    <property type="entry name" value="L domain-like"/>
    <property type="match status" value="1"/>
</dbReference>
<dbReference type="STRING" id="105785.A0A2J7PDQ0"/>
<dbReference type="EMBL" id="NEVH01026385">
    <property type="protein sequence ID" value="PNF14464.1"/>
    <property type="molecule type" value="Genomic_DNA"/>
</dbReference>
<evidence type="ECO:0000256" key="2">
    <source>
        <dbReference type="ARBA" id="ARBA00022737"/>
    </source>
</evidence>
<comment type="caution">
    <text evidence="3">The sequence shown here is derived from an EMBL/GenBank/DDBJ whole genome shotgun (WGS) entry which is preliminary data.</text>
</comment>
<dbReference type="PANTHER" id="PTHR48051:SF1">
    <property type="entry name" value="RAS SUPPRESSOR PROTEIN 1"/>
    <property type="match status" value="1"/>
</dbReference>
<gene>
    <name evidence="3" type="ORF">B7P43_G00828</name>
</gene>
<evidence type="ECO:0000313" key="3">
    <source>
        <dbReference type="EMBL" id="PNF14464.1"/>
    </source>
</evidence>
<dbReference type="Gene3D" id="3.80.10.10">
    <property type="entry name" value="Ribonuclease Inhibitor"/>
    <property type="match status" value="3"/>
</dbReference>
<keyword evidence="2" id="KW-0677">Repeat</keyword>
<evidence type="ECO:0000256" key="1">
    <source>
        <dbReference type="ARBA" id="ARBA00022614"/>
    </source>
</evidence>
<dbReference type="InParanoid" id="A0A2J7PDQ0"/>
<dbReference type="SMART" id="SM00364">
    <property type="entry name" value="LRR_BAC"/>
    <property type="match status" value="6"/>
</dbReference>
<dbReference type="OrthoDB" id="660555at2759"/>
<dbReference type="InterPro" id="IPR003591">
    <property type="entry name" value="Leu-rich_rpt_typical-subtyp"/>
</dbReference>
<dbReference type="FunFam" id="3.80.10.10:FF:000116">
    <property type="entry name" value="Leucine-rich repeat-containing protein 40"/>
    <property type="match status" value="1"/>
</dbReference>
<keyword evidence="4" id="KW-1185">Reference proteome</keyword>
<keyword evidence="1" id="KW-0433">Leucine-rich repeat</keyword>
<dbReference type="Pfam" id="PF13855">
    <property type="entry name" value="LRR_8"/>
    <property type="match status" value="3"/>
</dbReference>
<dbReference type="FunCoup" id="A0A2J7PDQ0">
    <property type="interactions" value="913"/>
</dbReference>
<dbReference type="PANTHER" id="PTHR48051">
    <property type="match status" value="1"/>
</dbReference>
<dbReference type="InterPro" id="IPR050216">
    <property type="entry name" value="LRR_domain-containing"/>
</dbReference>
<accession>A0A2J7PDQ0</accession>
<dbReference type="PROSITE" id="PS51450">
    <property type="entry name" value="LRR"/>
    <property type="match status" value="2"/>
</dbReference>
<dbReference type="InterPro" id="IPR032675">
    <property type="entry name" value="LRR_dom_sf"/>
</dbReference>
<organism evidence="3 4">
    <name type="scientific">Cryptotermes secundus</name>
    <dbReference type="NCBI Taxonomy" id="105785"/>
    <lineage>
        <taxon>Eukaryota</taxon>
        <taxon>Metazoa</taxon>
        <taxon>Ecdysozoa</taxon>
        <taxon>Arthropoda</taxon>
        <taxon>Hexapoda</taxon>
        <taxon>Insecta</taxon>
        <taxon>Pterygota</taxon>
        <taxon>Neoptera</taxon>
        <taxon>Polyneoptera</taxon>
        <taxon>Dictyoptera</taxon>
        <taxon>Blattodea</taxon>
        <taxon>Blattoidea</taxon>
        <taxon>Termitoidae</taxon>
        <taxon>Kalotermitidae</taxon>
        <taxon>Cryptotermitinae</taxon>
        <taxon>Cryptotermes</taxon>
    </lineage>
</organism>
<reference evidence="3 4" key="1">
    <citation type="submission" date="2017-12" db="EMBL/GenBank/DDBJ databases">
        <title>Hemimetabolous genomes reveal molecular basis of termite eusociality.</title>
        <authorList>
            <person name="Harrison M.C."/>
            <person name="Jongepier E."/>
            <person name="Robertson H.M."/>
            <person name="Arning N."/>
            <person name="Bitard-Feildel T."/>
            <person name="Chao H."/>
            <person name="Childers C.P."/>
            <person name="Dinh H."/>
            <person name="Doddapaneni H."/>
            <person name="Dugan S."/>
            <person name="Gowin J."/>
            <person name="Greiner C."/>
            <person name="Han Y."/>
            <person name="Hu H."/>
            <person name="Hughes D.S.T."/>
            <person name="Huylmans A.-K."/>
            <person name="Kemena C."/>
            <person name="Kremer L.P.M."/>
            <person name="Lee S.L."/>
            <person name="Lopez-Ezquerra A."/>
            <person name="Mallet L."/>
            <person name="Monroy-Kuhn J.M."/>
            <person name="Moser A."/>
            <person name="Murali S.C."/>
            <person name="Muzny D.M."/>
            <person name="Otani S."/>
            <person name="Piulachs M.-D."/>
            <person name="Poelchau M."/>
            <person name="Qu J."/>
            <person name="Schaub F."/>
            <person name="Wada-Katsumata A."/>
            <person name="Worley K.C."/>
            <person name="Xie Q."/>
            <person name="Ylla G."/>
            <person name="Poulsen M."/>
            <person name="Gibbs R.A."/>
            <person name="Schal C."/>
            <person name="Richards S."/>
            <person name="Belles X."/>
            <person name="Korb J."/>
            <person name="Bornberg-Bauer E."/>
        </authorList>
    </citation>
    <scope>NUCLEOTIDE SEQUENCE [LARGE SCALE GENOMIC DNA]</scope>
    <source>
        <tissue evidence="3">Whole body</tissue>
    </source>
</reference>
<evidence type="ECO:0008006" key="5">
    <source>
        <dbReference type="Google" id="ProtNLM"/>
    </source>
</evidence>
<evidence type="ECO:0000313" key="4">
    <source>
        <dbReference type="Proteomes" id="UP000235965"/>
    </source>
</evidence>
<dbReference type="Proteomes" id="UP000235965">
    <property type="component" value="Unassembled WGS sequence"/>
</dbReference>
<dbReference type="GO" id="GO:0005737">
    <property type="term" value="C:cytoplasm"/>
    <property type="evidence" value="ECO:0007669"/>
    <property type="project" value="TreeGrafter"/>
</dbReference>
<name>A0A2J7PDQ0_9NEOP</name>
<sequence>MLFLQHNHLVALPDVTGCMALKELHLADNIIKELDVELLEGLSRLRVLNLCNNEVTSLPEEISGLQLLVRLDLTNNSLVTLPDTLCYLPHLQSLHLEGNPLHSIRRDIIQCGTTRLLKFLRERLKDEGNANIGSYTLIAEKDVKFPDRYMMRSGRSLSLAMQDLTEIPDSVFQEALEAEVTTVDFSKNKLKEVPSGLQKLASHITELNLSCNALSVLPAELGLCQNLQYLDLQRNSLESLPQSLECLTKLRELVIAFNKFFELPDCVYKLPGLEILIARDNRLTTIDVAGLSQLHRLATLDLTNNSISHVPPALGNMTQLRSLELTGNSFRQPRHAILTKGTHSILSYLRDRIPQGQQ</sequence>
<dbReference type="InterPro" id="IPR001611">
    <property type="entry name" value="Leu-rich_rpt"/>
</dbReference>
<protein>
    <recommendedName>
        <fullName evidence="5">Leucine-rich repeat-containing protein 40</fullName>
    </recommendedName>
</protein>
<proteinExistence type="predicted"/>